<dbReference type="GO" id="GO:0009307">
    <property type="term" value="P:DNA restriction-modification system"/>
    <property type="evidence" value="ECO:0007669"/>
    <property type="project" value="InterPro"/>
</dbReference>
<dbReference type="InterPro" id="IPR025745">
    <property type="entry name" value="Mrr-like_N_dom"/>
</dbReference>
<dbReference type="InterPro" id="IPR052906">
    <property type="entry name" value="Type_IV_Methyl-Rstrct_Enzyme"/>
</dbReference>
<evidence type="ECO:0000259" key="1">
    <source>
        <dbReference type="Pfam" id="PF04471"/>
    </source>
</evidence>
<dbReference type="AlphaFoldDB" id="A0A376CNB1"/>
<feature type="domain" description="Restriction system protein Mrr-like N-terminal" evidence="2">
    <location>
        <begin position="6"/>
        <end position="90"/>
    </location>
</feature>
<dbReference type="RefSeq" id="WP_018582624.1">
    <property type="nucleotide sequence ID" value="NZ_LDYD01000019.1"/>
</dbReference>
<dbReference type="InterPro" id="IPR011335">
    <property type="entry name" value="Restrct_endonuc-II-like"/>
</dbReference>
<dbReference type="GO" id="GO:0003677">
    <property type="term" value="F:DNA binding"/>
    <property type="evidence" value="ECO:0007669"/>
    <property type="project" value="InterPro"/>
</dbReference>
<dbReference type="EMBL" id="UFXQ01000001">
    <property type="protein sequence ID" value="STC69148.1"/>
    <property type="molecule type" value="Genomic_DNA"/>
</dbReference>
<dbReference type="Pfam" id="PF04471">
    <property type="entry name" value="Mrr_cat"/>
    <property type="match status" value="1"/>
</dbReference>
<dbReference type="Gene3D" id="3.40.1350.10">
    <property type="match status" value="1"/>
</dbReference>
<dbReference type="InterPro" id="IPR007560">
    <property type="entry name" value="Restrct_endonuc_IV_Mrr"/>
</dbReference>
<sequence length="303" mass="33626">MPVPKWHEFMIPSLRALSDGKEWRRRDIINWVADDLGLSEDQRQVLIPSGQEMYANRGNWAVTYLSKANAISSPRRGHWEITDFGRELVEKYPGGMTEMNLREAVGQPDGSSTYLALKLAAGDQDIVEKPEELDPFEQIQVGVERNHASVAGELLVRLHQNEPAFFEQAVLALLMAMGYGGTRGKATRTQLSNDGGIDGVIDQDALGLSRIYVQAKRYAPDTAIGRPDIQGFVGALQGVQANQGVFLTTAKFSQGAQEYADNLQSRVVLIDGERLARLMIRYGVGVQTKQTVEVVEIDEDFFE</sequence>
<feature type="domain" description="Restriction endonuclease type IV Mrr" evidence="1">
    <location>
        <begin position="159"/>
        <end position="279"/>
    </location>
</feature>
<proteinExistence type="predicted"/>
<gene>
    <name evidence="3" type="primary">mrr</name>
    <name evidence="3" type="ORF">NCTC11862_00929</name>
</gene>
<protein>
    <submittedName>
        <fullName evidence="3">Mrr restriction system protein</fullName>
    </submittedName>
</protein>
<accession>A0A376CNB1</accession>
<dbReference type="OrthoDB" id="9803736at2"/>
<dbReference type="STRING" id="35756.GCA_001044155_00322"/>
<name>A0A376CNB1_9CORY</name>
<dbReference type="SUPFAM" id="SSF52980">
    <property type="entry name" value="Restriction endonuclease-like"/>
    <property type="match status" value="1"/>
</dbReference>
<evidence type="ECO:0000259" key="2">
    <source>
        <dbReference type="Pfam" id="PF14338"/>
    </source>
</evidence>
<dbReference type="Proteomes" id="UP000254467">
    <property type="component" value="Unassembled WGS sequence"/>
</dbReference>
<organism evidence="3 4">
    <name type="scientific">Corynebacterium pilosum</name>
    <dbReference type="NCBI Taxonomy" id="35756"/>
    <lineage>
        <taxon>Bacteria</taxon>
        <taxon>Bacillati</taxon>
        <taxon>Actinomycetota</taxon>
        <taxon>Actinomycetes</taxon>
        <taxon>Mycobacteriales</taxon>
        <taxon>Corynebacteriaceae</taxon>
        <taxon>Corynebacterium</taxon>
    </lineage>
</organism>
<dbReference type="PANTHER" id="PTHR30015:SF7">
    <property type="entry name" value="TYPE IV METHYL-DIRECTED RESTRICTION ENZYME ECOKMRR"/>
    <property type="match status" value="1"/>
</dbReference>
<evidence type="ECO:0000313" key="3">
    <source>
        <dbReference type="EMBL" id="STC69148.1"/>
    </source>
</evidence>
<reference evidence="3 4" key="1">
    <citation type="submission" date="2018-06" db="EMBL/GenBank/DDBJ databases">
        <authorList>
            <consortium name="Pathogen Informatics"/>
            <person name="Doyle S."/>
        </authorList>
    </citation>
    <scope>NUCLEOTIDE SEQUENCE [LARGE SCALE GENOMIC DNA]</scope>
    <source>
        <strain evidence="3 4">NCTC11862</strain>
    </source>
</reference>
<evidence type="ECO:0000313" key="4">
    <source>
        <dbReference type="Proteomes" id="UP000254467"/>
    </source>
</evidence>
<dbReference type="PANTHER" id="PTHR30015">
    <property type="entry name" value="MRR RESTRICTION SYSTEM PROTEIN"/>
    <property type="match status" value="1"/>
</dbReference>
<dbReference type="GO" id="GO:0015666">
    <property type="term" value="F:restriction endodeoxyribonuclease activity"/>
    <property type="evidence" value="ECO:0007669"/>
    <property type="project" value="TreeGrafter"/>
</dbReference>
<dbReference type="InterPro" id="IPR011856">
    <property type="entry name" value="tRNA_endonuc-like_dom_sf"/>
</dbReference>
<dbReference type="REBASE" id="428843">
    <property type="entry name" value="Cpi11862MrrP"/>
</dbReference>
<dbReference type="Pfam" id="PF14338">
    <property type="entry name" value="Mrr_N"/>
    <property type="match status" value="1"/>
</dbReference>
<keyword evidence="4" id="KW-1185">Reference proteome</keyword>